<keyword evidence="3 6" id="KW-0663">Pyridoxal phosphate</keyword>
<evidence type="ECO:0000256" key="3">
    <source>
        <dbReference type="ARBA" id="ARBA00022898"/>
    </source>
</evidence>
<dbReference type="Pfam" id="PF01053">
    <property type="entry name" value="Cys_Met_Meta_PP"/>
    <property type="match status" value="1"/>
</dbReference>
<dbReference type="Gene3D" id="3.40.640.10">
    <property type="entry name" value="Type I PLP-dependent aspartate aminotransferase-like (Major domain)"/>
    <property type="match status" value="1"/>
</dbReference>
<evidence type="ECO:0000256" key="1">
    <source>
        <dbReference type="ARBA" id="ARBA00001933"/>
    </source>
</evidence>
<dbReference type="InterPro" id="IPR015424">
    <property type="entry name" value="PyrdxlP-dep_Trfase"/>
</dbReference>
<gene>
    <name evidence="8" type="ORF">LK12_02755</name>
</gene>
<feature type="modified residue" description="N6-(pyridoxal phosphate)lysine" evidence="6">
    <location>
        <position position="215"/>
    </location>
</feature>
<dbReference type="InterPro" id="IPR015422">
    <property type="entry name" value="PyrdxlP-dep_Trfase_small"/>
</dbReference>
<dbReference type="FunFam" id="3.40.640.10:FF:000046">
    <property type="entry name" value="Cystathionine gamma-lyase"/>
    <property type="match status" value="1"/>
</dbReference>
<comment type="similarity">
    <text evidence="2 7">Belongs to the trans-sulfuration enzymes family.</text>
</comment>
<evidence type="ECO:0000313" key="8">
    <source>
        <dbReference type="EMBL" id="KHK93250.1"/>
    </source>
</evidence>
<dbReference type="GO" id="GO:0019450">
    <property type="term" value="P:L-cysteine catabolic process to pyruvate"/>
    <property type="evidence" value="ECO:0007669"/>
    <property type="project" value="TreeGrafter"/>
</dbReference>
<evidence type="ECO:0000313" key="9">
    <source>
        <dbReference type="Proteomes" id="UP000031057"/>
    </source>
</evidence>
<organism evidence="8 9">
    <name type="scientific">Novosphingobium malaysiense</name>
    <dbReference type="NCBI Taxonomy" id="1348853"/>
    <lineage>
        <taxon>Bacteria</taxon>
        <taxon>Pseudomonadati</taxon>
        <taxon>Pseudomonadota</taxon>
        <taxon>Alphaproteobacteria</taxon>
        <taxon>Sphingomonadales</taxon>
        <taxon>Sphingomonadaceae</taxon>
        <taxon>Novosphingobium</taxon>
    </lineage>
</organism>
<accession>A0A0B1ZQ49</accession>
<dbReference type="InterPro" id="IPR015421">
    <property type="entry name" value="PyrdxlP-dep_Trfase_major"/>
</dbReference>
<evidence type="ECO:0000256" key="7">
    <source>
        <dbReference type="RuleBase" id="RU362118"/>
    </source>
</evidence>
<dbReference type="GO" id="GO:0030170">
    <property type="term" value="F:pyridoxal phosphate binding"/>
    <property type="evidence" value="ECO:0007669"/>
    <property type="project" value="InterPro"/>
</dbReference>
<dbReference type="Gene3D" id="3.90.1150.10">
    <property type="entry name" value="Aspartate Aminotransferase, domain 1"/>
    <property type="match status" value="1"/>
</dbReference>
<keyword evidence="4 8" id="KW-0456">Lyase</keyword>
<dbReference type="AlphaFoldDB" id="A0A0B1ZQ49"/>
<dbReference type="PANTHER" id="PTHR43500:SF1">
    <property type="entry name" value="CYSTATHIONINE BETA-LYASE-RELATED"/>
    <property type="match status" value="1"/>
</dbReference>
<sequence>MSDTSKLANARTGTRLVGAGRRKEWTGPVVNPPVWRASTHLYENTASLAEGPRRNEDGRFFYGRRGAPTQWALSDALTQLEPGATGTVLYPSGVAAIAGVLLTVVKPGDVLLISDNAYDPSRAMGKGLLSDFGIEPRFFDPLDLAAYESAFCERTKAVLLEAPGSLSMEMCDMPAMARIAREKGAISVLDNTWAGPLGFAALEHGIDITLMALTKHVGGHSDLMMGSASAGPDLYPRLRQRAQQLGTVVSPDDAALALRGLRTLQLRLEQETESALRIARWLSNREDVAQVLCPMLPGAPGHDLWKRDFTGGCGLFSFVFRGGNAAARNRFVDALQLFGIGFSWGGYESLALPIDPSTYRTCMAWPPRPGEADNRYGVRLSIGLEDTDDLIADIEQALCAWRAE</sequence>
<dbReference type="PIRSF" id="PIRSF001434">
    <property type="entry name" value="CGS"/>
    <property type="match status" value="1"/>
</dbReference>
<evidence type="ECO:0000256" key="4">
    <source>
        <dbReference type="ARBA" id="ARBA00023239"/>
    </source>
</evidence>
<dbReference type="SUPFAM" id="SSF53383">
    <property type="entry name" value="PLP-dependent transferases"/>
    <property type="match status" value="1"/>
</dbReference>
<comment type="cofactor">
    <cofactor evidence="1 7">
        <name>pyridoxal 5'-phosphate</name>
        <dbReference type="ChEBI" id="CHEBI:597326"/>
    </cofactor>
</comment>
<evidence type="ECO:0000256" key="6">
    <source>
        <dbReference type="PIRSR" id="PIRSR001434-2"/>
    </source>
</evidence>
<comment type="caution">
    <text evidence="8">The sequence shown here is derived from an EMBL/GenBank/DDBJ whole genome shotgun (WGS) entry which is preliminary data.</text>
</comment>
<name>A0A0B1ZQ49_9SPHN</name>
<dbReference type="EMBL" id="JTDI01000001">
    <property type="protein sequence ID" value="KHK93250.1"/>
    <property type="molecule type" value="Genomic_DNA"/>
</dbReference>
<comment type="catalytic activity">
    <reaction evidence="5">
        <text>L,L-cystathionine + H2O = L-homocysteine + pyruvate + NH4(+)</text>
        <dbReference type="Rhea" id="RHEA:13965"/>
        <dbReference type="ChEBI" id="CHEBI:15361"/>
        <dbReference type="ChEBI" id="CHEBI:15377"/>
        <dbReference type="ChEBI" id="CHEBI:28938"/>
        <dbReference type="ChEBI" id="CHEBI:58161"/>
        <dbReference type="ChEBI" id="CHEBI:58199"/>
    </reaction>
</comment>
<keyword evidence="9" id="KW-1185">Reference proteome</keyword>
<reference evidence="8 9" key="1">
    <citation type="submission" date="2014-10" db="EMBL/GenBank/DDBJ databases">
        <title>Genome sequence of Novosphingobium malaysiense MUSC 273(T).</title>
        <authorList>
            <person name="Lee L.-H."/>
        </authorList>
    </citation>
    <scope>NUCLEOTIDE SEQUENCE [LARGE SCALE GENOMIC DNA]</scope>
    <source>
        <strain evidence="8 9">MUSC 273</strain>
    </source>
</reference>
<protein>
    <submittedName>
        <fullName evidence="8">Cystathionine beta-lyase</fullName>
        <ecNumber evidence="8">4.4.1.8</ecNumber>
    </submittedName>
</protein>
<dbReference type="RefSeq" id="WP_039279021.1">
    <property type="nucleotide sequence ID" value="NZ_JTDI01000001.1"/>
</dbReference>
<evidence type="ECO:0000256" key="5">
    <source>
        <dbReference type="ARBA" id="ARBA00047517"/>
    </source>
</evidence>
<dbReference type="InterPro" id="IPR000277">
    <property type="entry name" value="Cys/Met-Metab_PyrdxlP-dep_enz"/>
</dbReference>
<dbReference type="EC" id="4.4.1.8" evidence="8"/>
<dbReference type="Proteomes" id="UP000031057">
    <property type="component" value="Unassembled WGS sequence"/>
</dbReference>
<dbReference type="STRING" id="1348853.LK12_02755"/>
<proteinExistence type="inferred from homology"/>
<dbReference type="PANTHER" id="PTHR43500">
    <property type="entry name" value="CYSTATHIONINE BETA-LYASE-RELATED"/>
    <property type="match status" value="1"/>
</dbReference>
<dbReference type="GO" id="GO:0019346">
    <property type="term" value="P:transsulfuration"/>
    <property type="evidence" value="ECO:0007669"/>
    <property type="project" value="InterPro"/>
</dbReference>
<dbReference type="GO" id="GO:0047804">
    <property type="term" value="F:cysteine-S-conjugate beta-lyase activity"/>
    <property type="evidence" value="ECO:0007669"/>
    <property type="project" value="InterPro"/>
</dbReference>
<dbReference type="InterPro" id="IPR006233">
    <property type="entry name" value="Cys_b_lyase_bac"/>
</dbReference>
<evidence type="ECO:0000256" key="2">
    <source>
        <dbReference type="ARBA" id="ARBA00009077"/>
    </source>
</evidence>
<dbReference type="NCBIfam" id="TIGR01324">
    <property type="entry name" value="cysta_beta_ly_B"/>
    <property type="match status" value="1"/>
</dbReference>